<feature type="region of interest" description="Disordered" evidence="1">
    <location>
        <begin position="162"/>
        <end position="209"/>
    </location>
</feature>
<dbReference type="EMBL" id="VRMN01000001">
    <property type="protein sequence ID" value="KAA8497616.1"/>
    <property type="molecule type" value="Genomic_DNA"/>
</dbReference>
<protein>
    <submittedName>
        <fullName evidence="2">Uncharacterized protein</fullName>
    </submittedName>
</protein>
<organism evidence="2 3">
    <name type="scientific">Porphyridium purpureum</name>
    <name type="common">Red alga</name>
    <name type="synonym">Porphyridium cruentum</name>
    <dbReference type="NCBI Taxonomy" id="35688"/>
    <lineage>
        <taxon>Eukaryota</taxon>
        <taxon>Rhodophyta</taxon>
        <taxon>Bangiophyceae</taxon>
        <taxon>Porphyridiales</taxon>
        <taxon>Porphyridiaceae</taxon>
        <taxon>Porphyridium</taxon>
    </lineage>
</organism>
<name>A0A5J4Z1V8_PORPP</name>
<gene>
    <name evidence="2" type="ORF">FVE85_5201</name>
</gene>
<proteinExistence type="predicted"/>
<dbReference type="Proteomes" id="UP000324585">
    <property type="component" value="Unassembled WGS sequence"/>
</dbReference>
<evidence type="ECO:0000313" key="3">
    <source>
        <dbReference type="Proteomes" id="UP000324585"/>
    </source>
</evidence>
<sequence>MRMDSAPGAFVAGAAIARGADGARHSALRARSLCGRTLRAPAAQVIRMLEHPNPKFRRIEFQEFQKPPKGFNWDKKYPGTMPPGQAGDNYPLESIEDVWKGVDLTVSSVYDREDEIIEPCVDFLELVANSGKLVSRNHDAGFDEDNFEKVAKKVRAQVQEEDLEFDPRGDEADEFSSFYKDSDDENGMIPSGATEFLEYGGDDERMQLD</sequence>
<comment type="caution">
    <text evidence="2">The sequence shown here is derived from an EMBL/GenBank/DDBJ whole genome shotgun (WGS) entry which is preliminary data.</text>
</comment>
<evidence type="ECO:0000313" key="2">
    <source>
        <dbReference type="EMBL" id="KAA8497616.1"/>
    </source>
</evidence>
<reference evidence="3" key="1">
    <citation type="journal article" date="2019" name="Nat. Commun.">
        <title>Expansion of phycobilisome linker gene families in mesophilic red algae.</title>
        <authorList>
            <person name="Lee J."/>
            <person name="Kim D."/>
            <person name="Bhattacharya D."/>
            <person name="Yoon H.S."/>
        </authorList>
    </citation>
    <scope>NUCLEOTIDE SEQUENCE [LARGE SCALE GENOMIC DNA]</scope>
    <source>
        <strain evidence="3">CCMP 1328</strain>
    </source>
</reference>
<evidence type="ECO:0000256" key="1">
    <source>
        <dbReference type="SAM" id="MobiDB-lite"/>
    </source>
</evidence>
<accession>A0A5J4Z1V8</accession>
<keyword evidence="3" id="KW-1185">Reference proteome</keyword>
<dbReference type="AlphaFoldDB" id="A0A5J4Z1V8"/>